<evidence type="ECO:0000256" key="5">
    <source>
        <dbReference type="ARBA" id="ARBA00022679"/>
    </source>
</evidence>
<dbReference type="Pfam" id="PF13733">
    <property type="entry name" value="Glyco_transf_7N"/>
    <property type="match status" value="1"/>
</dbReference>
<proteinExistence type="inferred from homology"/>
<dbReference type="GO" id="GO:0005975">
    <property type="term" value="P:carbohydrate metabolic process"/>
    <property type="evidence" value="ECO:0007669"/>
    <property type="project" value="InterPro"/>
</dbReference>
<evidence type="ECO:0000256" key="9">
    <source>
        <dbReference type="ARBA" id="ARBA00023136"/>
    </source>
</evidence>
<dbReference type="CTD" id="20238620"/>
<dbReference type="KEGG" id="lgi:LOTGIDRAFT_161079"/>
<evidence type="ECO:0000256" key="3">
    <source>
        <dbReference type="ARBA" id="ARBA00005735"/>
    </source>
</evidence>
<name>V4ADB7_LOTGI</name>
<keyword evidence="4" id="KW-0328">Glycosyltransferase</keyword>
<dbReference type="Proteomes" id="UP000030746">
    <property type="component" value="Unassembled WGS sequence"/>
</dbReference>
<keyword evidence="8" id="KW-1133">Transmembrane helix</keyword>
<dbReference type="AlphaFoldDB" id="V4ADB7"/>
<evidence type="ECO:0000256" key="10">
    <source>
        <dbReference type="ARBA" id="ARBA00023180"/>
    </source>
</evidence>
<dbReference type="OMA" id="YACKDEG"/>
<dbReference type="UniPathway" id="UPA00378"/>
<keyword evidence="7" id="KW-0735">Signal-anchor</keyword>
<dbReference type="InterPro" id="IPR029044">
    <property type="entry name" value="Nucleotide-diphossugar_trans"/>
</dbReference>
<dbReference type="OrthoDB" id="10016069at2759"/>
<evidence type="ECO:0000256" key="1">
    <source>
        <dbReference type="ARBA" id="ARBA00004606"/>
    </source>
</evidence>
<gene>
    <name evidence="13" type="ORF">LOTGIDRAFT_161079</name>
</gene>
<dbReference type="InterPro" id="IPR003859">
    <property type="entry name" value="Galactosyl_T"/>
</dbReference>
<evidence type="ECO:0000259" key="11">
    <source>
        <dbReference type="Pfam" id="PF02709"/>
    </source>
</evidence>
<dbReference type="PANTHER" id="PTHR19300">
    <property type="entry name" value="BETA-1,4-GALACTOSYLTRANSFERASE"/>
    <property type="match status" value="1"/>
</dbReference>
<protein>
    <recommendedName>
        <fullName evidence="15">Galactosyltransferase C-terminal domain-containing protein</fullName>
    </recommendedName>
</protein>
<organism evidence="13 14">
    <name type="scientific">Lottia gigantea</name>
    <name type="common">Giant owl limpet</name>
    <dbReference type="NCBI Taxonomy" id="225164"/>
    <lineage>
        <taxon>Eukaryota</taxon>
        <taxon>Metazoa</taxon>
        <taxon>Spiralia</taxon>
        <taxon>Lophotrochozoa</taxon>
        <taxon>Mollusca</taxon>
        <taxon>Gastropoda</taxon>
        <taxon>Patellogastropoda</taxon>
        <taxon>Lottioidea</taxon>
        <taxon>Lottiidae</taxon>
        <taxon>Lottia</taxon>
    </lineage>
</organism>
<dbReference type="InterPro" id="IPR027995">
    <property type="entry name" value="Galactosyl_T_N"/>
</dbReference>
<keyword evidence="5" id="KW-0808">Transferase</keyword>
<dbReference type="PANTHER" id="PTHR19300:SF57">
    <property type="entry name" value="BETA-1,4-N-ACETYLGALACTOSAMINYLTRANSFERASE"/>
    <property type="match status" value="1"/>
</dbReference>
<evidence type="ECO:0000259" key="12">
    <source>
        <dbReference type="Pfam" id="PF13733"/>
    </source>
</evidence>
<evidence type="ECO:0000256" key="6">
    <source>
        <dbReference type="ARBA" id="ARBA00022692"/>
    </source>
</evidence>
<dbReference type="GO" id="GO:0005794">
    <property type="term" value="C:Golgi apparatus"/>
    <property type="evidence" value="ECO:0007669"/>
    <property type="project" value="TreeGrafter"/>
</dbReference>
<reference evidence="13 14" key="1">
    <citation type="journal article" date="2013" name="Nature">
        <title>Insights into bilaterian evolution from three spiralian genomes.</title>
        <authorList>
            <person name="Simakov O."/>
            <person name="Marletaz F."/>
            <person name="Cho S.J."/>
            <person name="Edsinger-Gonzales E."/>
            <person name="Havlak P."/>
            <person name="Hellsten U."/>
            <person name="Kuo D.H."/>
            <person name="Larsson T."/>
            <person name="Lv J."/>
            <person name="Arendt D."/>
            <person name="Savage R."/>
            <person name="Osoegawa K."/>
            <person name="de Jong P."/>
            <person name="Grimwood J."/>
            <person name="Chapman J.A."/>
            <person name="Shapiro H."/>
            <person name="Aerts A."/>
            <person name="Otillar R.P."/>
            <person name="Terry A.Y."/>
            <person name="Boore J.L."/>
            <person name="Grigoriev I.V."/>
            <person name="Lindberg D.R."/>
            <person name="Seaver E.C."/>
            <person name="Weisblat D.A."/>
            <person name="Putnam N.H."/>
            <person name="Rokhsar D.S."/>
        </authorList>
    </citation>
    <scope>NUCLEOTIDE SEQUENCE [LARGE SCALE GENOMIC DNA]</scope>
</reference>
<dbReference type="Pfam" id="PF02709">
    <property type="entry name" value="Glyco_transf_7C"/>
    <property type="match status" value="1"/>
</dbReference>
<comment type="subcellular location">
    <subcellularLocation>
        <location evidence="1">Membrane</location>
        <topology evidence="1">Single-pass type II membrane protein</topology>
    </subcellularLocation>
</comment>
<dbReference type="GeneID" id="20238620"/>
<dbReference type="HOGENOM" id="CLU_1697518_0_0_1"/>
<comment type="pathway">
    <text evidence="2">Protein modification; protein glycosylation.</text>
</comment>
<sequence length="155" mass="17758">MHTCKRHNGNKIFNKGRIMNAAFKEALKIFDFQCAVFHDVDLIPEDDRNMYTCPQQPRHLSVAIDEMNYKLGYDLLVGGVLNMRVEHYKTVNGYSNMYVGWGAEDDDMAYRIVNQQVNKQALWCGNTNSPGRGFLSLTRIMSKISLIPALTRLSH</sequence>
<comment type="similarity">
    <text evidence="3">Belongs to the glycosyltransferase 7 family.</text>
</comment>
<dbReference type="Gene3D" id="3.90.550.10">
    <property type="entry name" value="Spore Coat Polysaccharide Biosynthesis Protein SpsA, Chain A"/>
    <property type="match status" value="1"/>
</dbReference>
<evidence type="ECO:0000256" key="4">
    <source>
        <dbReference type="ARBA" id="ARBA00022676"/>
    </source>
</evidence>
<evidence type="ECO:0000256" key="2">
    <source>
        <dbReference type="ARBA" id="ARBA00004922"/>
    </source>
</evidence>
<evidence type="ECO:0000313" key="13">
    <source>
        <dbReference type="EMBL" id="ESO94827.1"/>
    </source>
</evidence>
<dbReference type="RefSeq" id="XP_009054567.1">
    <property type="nucleotide sequence ID" value="XM_009056319.1"/>
</dbReference>
<keyword evidence="6" id="KW-0812">Transmembrane</keyword>
<keyword evidence="10" id="KW-0325">Glycoprotein</keyword>
<evidence type="ECO:0008006" key="15">
    <source>
        <dbReference type="Google" id="ProtNLM"/>
    </source>
</evidence>
<evidence type="ECO:0000256" key="7">
    <source>
        <dbReference type="ARBA" id="ARBA00022968"/>
    </source>
</evidence>
<feature type="domain" description="Galactosyltransferase N-terminal" evidence="12">
    <location>
        <begin position="8"/>
        <end position="54"/>
    </location>
</feature>
<dbReference type="PRINTS" id="PR02050">
    <property type="entry name" value="B14GALTRFASE"/>
</dbReference>
<dbReference type="GO" id="GO:0033842">
    <property type="term" value="F:N-acetyl-beta-glucosaminyl-derivative 4-beta-N-acetylgalactosaminyltransferase activity"/>
    <property type="evidence" value="ECO:0007669"/>
    <property type="project" value="TreeGrafter"/>
</dbReference>
<dbReference type="GO" id="GO:0008378">
    <property type="term" value="F:galactosyltransferase activity"/>
    <property type="evidence" value="ECO:0007669"/>
    <property type="project" value="TreeGrafter"/>
</dbReference>
<keyword evidence="14" id="KW-1185">Reference proteome</keyword>
<evidence type="ECO:0000313" key="14">
    <source>
        <dbReference type="Proteomes" id="UP000030746"/>
    </source>
</evidence>
<accession>V4ADB7</accession>
<dbReference type="InterPro" id="IPR027791">
    <property type="entry name" value="Galactosyl_T_C"/>
</dbReference>
<dbReference type="SUPFAM" id="SSF53448">
    <property type="entry name" value="Nucleotide-diphospho-sugar transferases"/>
    <property type="match status" value="1"/>
</dbReference>
<evidence type="ECO:0000256" key="8">
    <source>
        <dbReference type="ARBA" id="ARBA00022989"/>
    </source>
</evidence>
<keyword evidence="9" id="KW-0472">Membrane</keyword>
<dbReference type="GO" id="GO:0006688">
    <property type="term" value="P:glycosphingolipid biosynthetic process"/>
    <property type="evidence" value="ECO:0007669"/>
    <property type="project" value="TreeGrafter"/>
</dbReference>
<feature type="domain" description="Galactosyltransferase C-terminal" evidence="11">
    <location>
        <begin position="58"/>
        <end position="121"/>
    </location>
</feature>
<dbReference type="EMBL" id="KB201750">
    <property type="protein sequence ID" value="ESO94827.1"/>
    <property type="molecule type" value="Genomic_DNA"/>
</dbReference>
<dbReference type="GO" id="GO:0016020">
    <property type="term" value="C:membrane"/>
    <property type="evidence" value="ECO:0007669"/>
    <property type="project" value="UniProtKB-SubCell"/>
</dbReference>